<organism evidence="2 3">
    <name type="scientific">Noviherbaspirillum sedimenti</name>
    <dbReference type="NCBI Taxonomy" id="2320865"/>
    <lineage>
        <taxon>Bacteria</taxon>
        <taxon>Pseudomonadati</taxon>
        <taxon>Pseudomonadota</taxon>
        <taxon>Betaproteobacteria</taxon>
        <taxon>Burkholderiales</taxon>
        <taxon>Oxalobacteraceae</taxon>
        <taxon>Noviherbaspirillum</taxon>
    </lineage>
</organism>
<evidence type="ECO:0000313" key="3">
    <source>
        <dbReference type="Proteomes" id="UP000266327"/>
    </source>
</evidence>
<gene>
    <name evidence="2" type="ORF">D3878_16470</name>
</gene>
<proteinExistence type="predicted"/>
<protein>
    <submittedName>
        <fullName evidence="2">Uncharacterized protein</fullName>
    </submittedName>
</protein>
<dbReference type="AlphaFoldDB" id="A0A3A3GPR8"/>
<evidence type="ECO:0000256" key="1">
    <source>
        <dbReference type="SAM" id="MobiDB-lite"/>
    </source>
</evidence>
<feature type="region of interest" description="Disordered" evidence="1">
    <location>
        <begin position="160"/>
        <end position="179"/>
    </location>
</feature>
<dbReference type="Proteomes" id="UP000266327">
    <property type="component" value="Unassembled WGS sequence"/>
</dbReference>
<evidence type="ECO:0000313" key="2">
    <source>
        <dbReference type="EMBL" id="RJG02980.1"/>
    </source>
</evidence>
<name>A0A3A3GPR8_9BURK</name>
<accession>A0A3A3GPR8</accession>
<feature type="compositionally biased region" description="Low complexity" evidence="1">
    <location>
        <begin position="161"/>
        <end position="179"/>
    </location>
</feature>
<reference evidence="3" key="1">
    <citation type="submission" date="2018-09" db="EMBL/GenBank/DDBJ databases">
        <authorList>
            <person name="Zhu H."/>
        </authorList>
    </citation>
    <scope>NUCLEOTIDE SEQUENCE [LARGE SCALE GENOMIC DNA]</scope>
    <source>
        <strain evidence="3">K1S02-23</strain>
    </source>
</reference>
<dbReference type="EMBL" id="QYUQ01000002">
    <property type="protein sequence ID" value="RJG02980.1"/>
    <property type="molecule type" value="Genomic_DNA"/>
</dbReference>
<keyword evidence="3" id="KW-1185">Reference proteome</keyword>
<comment type="caution">
    <text evidence="2">The sequence shown here is derived from an EMBL/GenBank/DDBJ whole genome shotgun (WGS) entry which is preliminary data.</text>
</comment>
<sequence length="313" mass="31323">MEFIMAMYTRREKWIAVGFMSGCAAVFPGAAYPTEEMAVHSMTVQDDSADKAQETLAIFHLEGNPAAASADSSGIATLEPDAASATVAHAGTSDSSAQSSIQDWVAVDSTVLEQMRGGFDIAPGLKISFGIERVVNLNGALQTAIRIEIPDASKLVQAQQSSAVSPTAGPAPSTPAVTPASASIAAPATPTALAAPATPIASAAPATPIASAAPATPTASAAPAAQASAASLQVATNLGNGAATLIQHGPGNTFAPGLLAQAAGATFIQNSVNNQTIQSVTIINAATNSLELLKGANLQSTLFDALTQFAGTR</sequence>